<dbReference type="Gene3D" id="3.20.20.80">
    <property type="entry name" value="Glycosidases"/>
    <property type="match status" value="1"/>
</dbReference>
<dbReference type="InterPro" id="IPR001360">
    <property type="entry name" value="Glyco_hydro_1"/>
</dbReference>
<dbReference type="EC" id="3.2.1.21" evidence="3 9"/>
<dbReference type="NCBIfam" id="TIGR03356">
    <property type="entry name" value="BGL"/>
    <property type="match status" value="1"/>
</dbReference>
<dbReference type="InterPro" id="IPR017736">
    <property type="entry name" value="Glyco_hydro_1_beta-glucosidase"/>
</dbReference>
<evidence type="ECO:0000256" key="3">
    <source>
        <dbReference type="ARBA" id="ARBA00012744"/>
    </source>
</evidence>
<evidence type="ECO:0000256" key="5">
    <source>
        <dbReference type="ARBA" id="ARBA00023001"/>
    </source>
</evidence>
<keyword evidence="7 9" id="KW-0326">Glycosidase</keyword>
<keyword evidence="4 9" id="KW-0378">Hydrolase</keyword>
<dbReference type="EMBL" id="JAUSQZ010000001">
    <property type="protein sequence ID" value="MDP9830608.1"/>
    <property type="molecule type" value="Genomic_DNA"/>
</dbReference>
<keyword evidence="11" id="KW-1185">Reference proteome</keyword>
<dbReference type="InterPro" id="IPR017853">
    <property type="entry name" value="GH"/>
</dbReference>
<evidence type="ECO:0000256" key="9">
    <source>
        <dbReference type="RuleBase" id="RU361175"/>
    </source>
</evidence>
<sequence>MSGIESLPAGFLFGTSTAAYQIEGAVAEDGRGPSIWDTFTAQPGRIADGSSGAVACDHYHRWPADLELLRRLGAPGYRFSIAWPRVQPDGTGLNARGLDFYDRLVDGLLSAGLQPMATLYHWDLPQRLEDAGGWLRRDTALRFGEYASVVAARLGDRVTHWCPVNEPNVAILQGYAQTGLAPGRGLLFGALPAAHHLLLAHGLAVEALRRGSHGRIGTATNHFPVWPVTASEADRGAAAQLDLFWNRLFADPVLLGRYPHGLLADASPDDLALISQPLDFYGVNYYNPIAVRAPAPGSPLPFEYADITGHPVTGFGWPVVPAALTDLLTGLKARYPALPPLIVTENGCSYPAGLDDTARVDYLDAHLRAVAEAVGRGVDVRGYYCWSLLDNFEWADGYTQRFGLVEVDFETLERTPRRSFTWYAEQVRRHREAHRPPRAKRD</sequence>
<dbReference type="PRINTS" id="PR00131">
    <property type="entry name" value="GLHYDRLASE1"/>
</dbReference>
<dbReference type="InterPro" id="IPR033132">
    <property type="entry name" value="GH_1_N_CS"/>
</dbReference>
<name>A0ABT9PD13_9ACTN</name>
<reference evidence="10 11" key="1">
    <citation type="submission" date="2023-07" db="EMBL/GenBank/DDBJ databases">
        <title>Sequencing the genomes of 1000 actinobacteria strains.</title>
        <authorList>
            <person name="Klenk H.-P."/>
        </authorList>
    </citation>
    <scope>NUCLEOTIDE SEQUENCE [LARGE SCALE GENOMIC DNA]</scope>
    <source>
        <strain evidence="10 11">DSM 44388</strain>
    </source>
</reference>
<keyword evidence="8" id="KW-0624">Polysaccharide degradation</keyword>
<evidence type="ECO:0000256" key="6">
    <source>
        <dbReference type="ARBA" id="ARBA00023277"/>
    </source>
</evidence>
<evidence type="ECO:0000256" key="4">
    <source>
        <dbReference type="ARBA" id="ARBA00022801"/>
    </source>
</evidence>
<keyword evidence="6" id="KW-0119">Carbohydrate metabolism</keyword>
<dbReference type="SUPFAM" id="SSF51445">
    <property type="entry name" value="(Trans)glycosidases"/>
    <property type="match status" value="1"/>
</dbReference>
<comment type="similarity">
    <text evidence="2 9">Belongs to the glycosyl hydrolase 1 family.</text>
</comment>
<evidence type="ECO:0000256" key="8">
    <source>
        <dbReference type="ARBA" id="ARBA00023326"/>
    </source>
</evidence>
<comment type="caution">
    <text evidence="10">The sequence shown here is derived from an EMBL/GenBank/DDBJ whole genome shotgun (WGS) entry which is preliminary data.</text>
</comment>
<evidence type="ECO:0000256" key="7">
    <source>
        <dbReference type="ARBA" id="ARBA00023295"/>
    </source>
</evidence>
<comment type="catalytic activity">
    <reaction evidence="1 9">
        <text>Hydrolysis of terminal, non-reducing beta-D-glucosyl residues with release of beta-D-glucose.</text>
        <dbReference type="EC" id="3.2.1.21"/>
    </reaction>
</comment>
<dbReference type="PROSITE" id="PS00653">
    <property type="entry name" value="GLYCOSYL_HYDROL_F1_2"/>
    <property type="match status" value="1"/>
</dbReference>
<dbReference type="Pfam" id="PF00232">
    <property type="entry name" value="Glyco_hydro_1"/>
    <property type="match status" value="1"/>
</dbReference>
<evidence type="ECO:0000256" key="2">
    <source>
        <dbReference type="ARBA" id="ARBA00010838"/>
    </source>
</evidence>
<organism evidence="10 11">
    <name type="scientific">Kineosporia succinea</name>
    <dbReference type="NCBI Taxonomy" id="84632"/>
    <lineage>
        <taxon>Bacteria</taxon>
        <taxon>Bacillati</taxon>
        <taxon>Actinomycetota</taxon>
        <taxon>Actinomycetes</taxon>
        <taxon>Kineosporiales</taxon>
        <taxon>Kineosporiaceae</taxon>
        <taxon>Kineosporia</taxon>
    </lineage>
</organism>
<protein>
    <recommendedName>
        <fullName evidence="3 9">Beta-glucosidase</fullName>
        <ecNumber evidence="3 9">3.2.1.21</ecNumber>
    </recommendedName>
</protein>
<dbReference type="Proteomes" id="UP001235712">
    <property type="component" value="Unassembled WGS sequence"/>
</dbReference>
<keyword evidence="5" id="KW-0136">Cellulose degradation</keyword>
<proteinExistence type="inferred from homology"/>
<gene>
    <name evidence="10" type="ORF">J2S57_006357</name>
</gene>
<evidence type="ECO:0000313" key="11">
    <source>
        <dbReference type="Proteomes" id="UP001235712"/>
    </source>
</evidence>
<evidence type="ECO:0000256" key="1">
    <source>
        <dbReference type="ARBA" id="ARBA00000448"/>
    </source>
</evidence>
<evidence type="ECO:0000313" key="10">
    <source>
        <dbReference type="EMBL" id="MDP9830608.1"/>
    </source>
</evidence>
<accession>A0ABT9PD13</accession>
<dbReference type="RefSeq" id="WP_307249674.1">
    <property type="nucleotide sequence ID" value="NZ_JAUSQZ010000001.1"/>
</dbReference>
<dbReference type="GO" id="GO:0008422">
    <property type="term" value="F:beta-glucosidase activity"/>
    <property type="evidence" value="ECO:0007669"/>
    <property type="project" value="UniProtKB-EC"/>
</dbReference>
<dbReference type="PANTHER" id="PTHR10353:SF36">
    <property type="entry name" value="LP05116P"/>
    <property type="match status" value="1"/>
</dbReference>
<dbReference type="PANTHER" id="PTHR10353">
    <property type="entry name" value="GLYCOSYL HYDROLASE"/>
    <property type="match status" value="1"/>
</dbReference>